<organism evidence="2 3">
    <name type="scientific">Candidatus Magnetobacterium casense</name>
    <dbReference type="NCBI Taxonomy" id="1455061"/>
    <lineage>
        <taxon>Bacteria</taxon>
        <taxon>Pseudomonadati</taxon>
        <taxon>Nitrospirota</taxon>
        <taxon>Thermodesulfovibrionia</taxon>
        <taxon>Thermodesulfovibrionales</taxon>
        <taxon>Candidatus Magnetobacteriaceae</taxon>
        <taxon>Candidatus Magnetobacterium</taxon>
    </lineage>
</organism>
<feature type="transmembrane region" description="Helical" evidence="1">
    <location>
        <begin position="12"/>
        <end position="35"/>
    </location>
</feature>
<gene>
    <name evidence="2" type="ORF">HWQ67_12345</name>
</gene>
<reference evidence="2 3" key="1">
    <citation type="journal article" date="2020" name="J Geophys Res Biogeosci">
        <title>Magnetotaxis as an Adaptation to Enable Bacterial Shuttling of Microbial Sulfur and Sulfur Cycling Across Aquatic Oxic#Anoxic Interfaces.</title>
        <authorList>
            <person name="Li J."/>
            <person name="Liu P."/>
            <person name="Wang J."/>
            <person name="Roberts A.P."/>
            <person name="Pan Y."/>
        </authorList>
    </citation>
    <scope>NUCLEOTIDE SEQUENCE [LARGE SCALE GENOMIC DNA]</scope>
    <source>
        <strain evidence="2 3">MYR-1_YQ</strain>
    </source>
</reference>
<evidence type="ECO:0000313" key="3">
    <source>
        <dbReference type="Proteomes" id="UP001196980"/>
    </source>
</evidence>
<dbReference type="RefSeq" id="WP_218252995.1">
    <property type="nucleotide sequence ID" value="NZ_JABXWD010000245.1"/>
</dbReference>
<dbReference type="EMBL" id="JABXWD010000245">
    <property type="protein sequence ID" value="MBV6342376.1"/>
    <property type="molecule type" value="Genomic_DNA"/>
</dbReference>
<comment type="caution">
    <text evidence="2">The sequence shown here is derived from an EMBL/GenBank/DDBJ whole genome shotgun (WGS) entry which is preliminary data.</text>
</comment>
<name>A0ABS6S0I8_9BACT</name>
<keyword evidence="1" id="KW-0472">Membrane</keyword>
<keyword evidence="3" id="KW-1185">Reference proteome</keyword>
<keyword evidence="1" id="KW-1133">Transmembrane helix</keyword>
<protein>
    <submittedName>
        <fullName evidence="2">Uncharacterized protein</fullName>
    </submittedName>
</protein>
<accession>A0ABS6S0I8</accession>
<keyword evidence="1" id="KW-0812">Transmembrane</keyword>
<dbReference type="Proteomes" id="UP001196980">
    <property type="component" value="Unassembled WGS sequence"/>
</dbReference>
<sequence>MTGAGNGGYWQYISFFLGLVVLVLGGLLGLIRWLGGGWVAWVNQKLNNMDQYILDEQRAREQRWREQVNGVCAKHSEDIAFLKAKINGKKI</sequence>
<evidence type="ECO:0000313" key="2">
    <source>
        <dbReference type="EMBL" id="MBV6342376.1"/>
    </source>
</evidence>
<evidence type="ECO:0000256" key="1">
    <source>
        <dbReference type="SAM" id="Phobius"/>
    </source>
</evidence>
<proteinExistence type="predicted"/>